<dbReference type="CDD" id="cd00452">
    <property type="entry name" value="KDPG_aldolase"/>
    <property type="match status" value="1"/>
</dbReference>
<dbReference type="AlphaFoldDB" id="A0A2M9A6D6"/>
<dbReference type="EMBL" id="PGEX01000001">
    <property type="protein sequence ID" value="PJJ41284.1"/>
    <property type="molecule type" value="Genomic_DNA"/>
</dbReference>
<dbReference type="PANTHER" id="PTHR30246">
    <property type="entry name" value="2-KETO-3-DEOXY-6-PHOSPHOGLUCONATE ALDOLASE"/>
    <property type="match status" value="1"/>
</dbReference>
<dbReference type="NCBIfam" id="TIGR01182">
    <property type="entry name" value="eda"/>
    <property type="match status" value="1"/>
</dbReference>
<dbReference type="GO" id="GO:0016829">
    <property type="term" value="F:lyase activity"/>
    <property type="evidence" value="ECO:0007669"/>
    <property type="project" value="UniProtKB-KW"/>
</dbReference>
<keyword evidence="5" id="KW-0119">Carbohydrate metabolism</keyword>
<comment type="subunit">
    <text evidence="3">Homotrimer.</text>
</comment>
<sequence length="214" mass="22741">MNKLLSSLQDMPVVGILRDIPEGAEESCAKTTAKCGLKAIEVTMNTDAAASIIARLKRFAKPLGIQVGAGTVRNLKDLDKALAAGAEFIVSPNTVESVIRKCVEENIPDIPGALTPTEIQSAYEFGASCVKIFPVSHVGGPSYIKALRGPFRDIPLLACGGVSTENVADYFKSGVNLVAFGASIFKPARMQANDWETIGKDLSIFIESVKSAIR</sequence>
<dbReference type="RefSeq" id="WP_100425273.1">
    <property type="nucleotide sequence ID" value="NZ_JAQXKX010000022.1"/>
</dbReference>
<evidence type="ECO:0000313" key="7">
    <source>
        <dbReference type="Proteomes" id="UP000231134"/>
    </source>
</evidence>
<keyword evidence="7" id="KW-1185">Reference proteome</keyword>
<dbReference type="Proteomes" id="UP000231134">
    <property type="component" value="Unassembled WGS sequence"/>
</dbReference>
<gene>
    <name evidence="6" type="ORF">BGX16_1245</name>
</gene>
<protein>
    <submittedName>
        <fullName evidence="6">2-keto-3-deoxy-phosphogluconate aldolase</fullName>
    </submittedName>
</protein>
<accession>A0A2M9A6D6</accession>
<comment type="pathway">
    <text evidence="1">Carbohydrate acid metabolism.</text>
</comment>
<name>A0A2M9A6D6_9BACT</name>
<evidence type="ECO:0000256" key="3">
    <source>
        <dbReference type="ARBA" id="ARBA00011233"/>
    </source>
</evidence>
<dbReference type="SUPFAM" id="SSF51569">
    <property type="entry name" value="Aldolase"/>
    <property type="match status" value="1"/>
</dbReference>
<dbReference type="PANTHER" id="PTHR30246:SF1">
    <property type="entry name" value="2-DEHYDRO-3-DEOXY-6-PHOSPHOGALACTONATE ALDOLASE-RELATED"/>
    <property type="match status" value="1"/>
</dbReference>
<reference evidence="6 7" key="1">
    <citation type="submission" date="2017-11" db="EMBL/GenBank/DDBJ databases">
        <title>Animal gut microbial communities from fecal samples from Wisconsin, USA.</title>
        <authorList>
            <person name="Neumann A."/>
        </authorList>
    </citation>
    <scope>NUCLEOTIDE SEQUENCE [LARGE SCALE GENOMIC DNA]</scope>
    <source>
        <strain evidence="6 7">UWS3</strain>
    </source>
</reference>
<evidence type="ECO:0000256" key="2">
    <source>
        <dbReference type="ARBA" id="ARBA00006906"/>
    </source>
</evidence>
<dbReference type="OrthoDB" id="9802667at2"/>
<comment type="caution">
    <text evidence="6">The sequence shown here is derived from an EMBL/GenBank/DDBJ whole genome shotgun (WGS) entry which is preliminary data.</text>
</comment>
<organism evidence="6 7">
    <name type="scientific">Hallerella succinigenes</name>
    <dbReference type="NCBI Taxonomy" id="1896222"/>
    <lineage>
        <taxon>Bacteria</taxon>
        <taxon>Pseudomonadati</taxon>
        <taxon>Fibrobacterota</taxon>
        <taxon>Fibrobacteria</taxon>
        <taxon>Fibrobacterales</taxon>
        <taxon>Fibrobacteraceae</taxon>
        <taxon>Hallerella</taxon>
    </lineage>
</organism>
<dbReference type="InterPro" id="IPR000887">
    <property type="entry name" value="Aldlse_KDPG_KHG"/>
</dbReference>
<keyword evidence="4" id="KW-0456">Lyase</keyword>
<comment type="similarity">
    <text evidence="2">Belongs to the KHG/KDPG aldolase family.</text>
</comment>
<evidence type="ECO:0000256" key="1">
    <source>
        <dbReference type="ARBA" id="ARBA00004761"/>
    </source>
</evidence>
<proteinExistence type="inferred from homology"/>
<evidence type="ECO:0000313" key="6">
    <source>
        <dbReference type="EMBL" id="PJJ41284.1"/>
    </source>
</evidence>
<dbReference type="Pfam" id="PF01081">
    <property type="entry name" value="Aldolase"/>
    <property type="match status" value="1"/>
</dbReference>
<evidence type="ECO:0000256" key="4">
    <source>
        <dbReference type="ARBA" id="ARBA00023239"/>
    </source>
</evidence>
<dbReference type="Gene3D" id="3.20.20.70">
    <property type="entry name" value="Aldolase class I"/>
    <property type="match status" value="1"/>
</dbReference>
<dbReference type="InterPro" id="IPR013785">
    <property type="entry name" value="Aldolase_TIM"/>
</dbReference>
<evidence type="ECO:0000256" key="5">
    <source>
        <dbReference type="ARBA" id="ARBA00023277"/>
    </source>
</evidence>